<dbReference type="InterPro" id="IPR008258">
    <property type="entry name" value="Transglycosylase_SLT_dom_1"/>
</dbReference>
<evidence type="ECO:0000256" key="3">
    <source>
        <dbReference type="SAM" id="SignalP"/>
    </source>
</evidence>
<dbReference type="InterPro" id="IPR037061">
    <property type="entry name" value="Lytic_TGlycoase_superhlx_L_sf"/>
</dbReference>
<dbReference type="CDD" id="cd13401">
    <property type="entry name" value="Slt70-like"/>
    <property type="match status" value="1"/>
</dbReference>
<dbReference type="InterPro" id="IPR008939">
    <property type="entry name" value="Lytic_TGlycosylase_superhlx_U"/>
</dbReference>
<keyword evidence="7" id="KW-1185">Reference proteome</keyword>
<dbReference type="RefSeq" id="WP_110075702.1">
    <property type="nucleotide sequence ID" value="NZ_QGTT01000005.1"/>
</dbReference>
<keyword evidence="2 3" id="KW-0732">Signal</keyword>
<protein>
    <submittedName>
        <fullName evidence="6">Soluble lytic murein transglycosylase</fullName>
    </submittedName>
</protein>
<dbReference type="Gene3D" id="1.25.20.10">
    <property type="entry name" value="Bacterial muramidases"/>
    <property type="match status" value="1"/>
</dbReference>
<evidence type="ECO:0000313" key="6">
    <source>
        <dbReference type="EMBL" id="PWW13724.1"/>
    </source>
</evidence>
<gene>
    <name evidence="6" type="ORF">DET45_10570</name>
</gene>
<dbReference type="GO" id="GO:0042597">
    <property type="term" value="C:periplasmic space"/>
    <property type="evidence" value="ECO:0007669"/>
    <property type="project" value="InterPro"/>
</dbReference>
<dbReference type="PANTHER" id="PTHR37423:SF5">
    <property type="entry name" value="SOLUBLE LYTIC MUREIN TRANSGLYCOSYLASE"/>
    <property type="match status" value="1"/>
</dbReference>
<evidence type="ECO:0000259" key="5">
    <source>
        <dbReference type="Pfam" id="PF14718"/>
    </source>
</evidence>
<evidence type="ECO:0000313" key="7">
    <source>
        <dbReference type="Proteomes" id="UP000246964"/>
    </source>
</evidence>
<dbReference type="OrthoDB" id="92254at2"/>
<organism evidence="6 7">
    <name type="scientific">Pseudidiomarina maritima</name>
    <dbReference type="NCBI Taxonomy" id="519453"/>
    <lineage>
        <taxon>Bacteria</taxon>
        <taxon>Pseudomonadati</taxon>
        <taxon>Pseudomonadota</taxon>
        <taxon>Gammaproteobacteria</taxon>
        <taxon>Alteromonadales</taxon>
        <taxon>Idiomarinaceae</taxon>
        <taxon>Pseudidiomarina</taxon>
    </lineage>
</organism>
<dbReference type="AlphaFoldDB" id="A0A317QAA7"/>
<dbReference type="EMBL" id="QGTT01000005">
    <property type="protein sequence ID" value="PWW13724.1"/>
    <property type="molecule type" value="Genomic_DNA"/>
</dbReference>
<proteinExistence type="inferred from homology"/>
<evidence type="ECO:0000259" key="4">
    <source>
        <dbReference type="Pfam" id="PF01464"/>
    </source>
</evidence>
<comment type="similarity">
    <text evidence="1">Belongs to the transglycosylase Slt family.</text>
</comment>
<dbReference type="SUPFAM" id="SSF53955">
    <property type="entry name" value="Lysozyme-like"/>
    <property type="match status" value="1"/>
</dbReference>
<name>A0A317QAA7_9GAMM</name>
<reference evidence="6 7" key="1">
    <citation type="submission" date="2018-05" db="EMBL/GenBank/DDBJ databases">
        <title>Freshwater and sediment microbial communities from various areas in North America, analyzing microbe dynamics in response to fracking.</title>
        <authorList>
            <person name="Lamendella R."/>
        </authorList>
    </citation>
    <scope>NUCLEOTIDE SEQUENCE [LARGE SCALE GENOMIC DNA]</scope>
    <source>
        <strain evidence="6 7">125B1</strain>
    </source>
</reference>
<dbReference type="GO" id="GO:0004553">
    <property type="term" value="F:hydrolase activity, hydrolyzing O-glycosyl compounds"/>
    <property type="evidence" value="ECO:0007669"/>
    <property type="project" value="InterPro"/>
</dbReference>
<dbReference type="Gene3D" id="1.10.530.10">
    <property type="match status" value="1"/>
</dbReference>
<dbReference type="Pfam" id="PF14718">
    <property type="entry name" value="SLT_L"/>
    <property type="match status" value="1"/>
</dbReference>
<dbReference type="PANTHER" id="PTHR37423">
    <property type="entry name" value="SOLUBLE LYTIC MUREIN TRANSGLYCOSYLASE-RELATED"/>
    <property type="match status" value="1"/>
</dbReference>
<feature type="domain" description="Transglycosylase SLT" evidence="4">
    <location>
        <begin position="511"/>
        <end position="612"/>
    </location>
</feature>
<evidence type="ECO:0000256" key="2">
    <source>
        <dbReference type="ARBA" id="ARBA00022729"/>
    </source>
</evidence>
<dbReference type="InterPro" id="IPR012289">
    <property type="entry name" value="Lytic_TGlycosylase_superhlx_L"/>
</dbReference>
<sequence>MWKAQITSKNSIKAGVLAGALLIAPIALAAPPSASVVDESVREQQRELFKQAEVAVKRRRIKEYQQLVQQLEGYPLLPYLELDRIGQIGYIANEDYVLSFFDRYQQSPLDWQARQPWLDYLMRQGDYQRFVRDFKAPGSQTHQCFLIEAQLALLPTEQHTADQADVNRLQVLRQVDTVWRNGSSLPKACDTILAAWAEAGLRTPELIWERVVLAAEGGQHTLLPYLGRLLPEPMQYLAEHYRRVRVNPSYVTRFSALTQAYPEHEAKILSYGLRRLIWRDPDLALATLAKLPSHIVWTAEQQLSLNQTFATALSVKNHPQAETWLARLAPNEHNDTTLQWQLADWVRRGAWQQIIEFMPRLPDTERESDQWQYWFARSLESLGQPGVAAPLWRELAQSRSYYGFLAAAKLDVPLNLQRQPLQLSEQQRQALWQLDGVQRAYELRALDRHLDARREWFYMVNMVTPAQQLQLAALASEWGWHDQAIYTLGQAGEFDAVAQRFPEAYLEQHQKFADAAQIDVNWALAVSRRESAFRHDARSHAGAYGLMQLLPSTARLMEDKPLNHRDLFHVETNIRLGTRYLSHLQQRLEGNWLLATAAYNAGIYRVYDWIPTQPLAADRWIETIPYAETRNYVKNVLAYQQIYRALRQGEQQPELFQQVVPMRIGKLPATSANSGD</sequence>
<dbReference type="SUPFAM" id="SSF48435">
    <property type="entry name" value="Bacterial muramidases"/>
    <property type="match status" value="1"/>
</dbReference>
<feature type="chain" id="PRO_5016443737" evidence="3">
    <location>
        <begin position="30"/>
        <end position="676"/>
    </location>
</feature>
<feature type="domain" description="Lytic transglycosylase superhelical linker" evidence="5">
    <location>
        <begin position="433"/>
        <end position="496"/>
    </location>
</feature>
<dbReference type="Proteomes" id="UP000246964">
    <property type="component" value="Unassembled WGS sequence"/>
</dbReference>
<dbReference type="Gene3D" id="1.10.1240.20">
    <property type="entry name" value="Lytic transglycosylase, superhelical linker domain"/>
    <property type="match status" value="1"/>
</dbReference>
<evidence type="ECO:0000256" key="1">
    <source>
        <dbReference type="ARBA" id="ARBA00007734"/>
    </source>
</evidence>
<accession>A0A317QAA7</accession>
<feature type="signal peptide" evidence="3">
    <location>
        <begin position="1"/>
        <end position="29"/>
    </location>
</feature>
<dbReference type="InterPro" id="IPR023346">
    <property type="entry name" value="Lysozyme-like_dom_sf"/>
</dbReference>
<comment type="caution">
    <text evidence="6">The sequence shown here is derived from an EMBL/GenBank/DDBJ whole genome shotgun (WGS) entry which is preliminary data.</text>
</comment>
<dbReference type="Pfam" id="PF01464">
    <property type="entry name" value="SLT"/>
    <property type="match status" value="1"/>
</dbReference>